<name>A0AAE0DX09_9ROSI</name>
<feature type="region of interest" description="Disordered" evidence="1">
    <location>
        <begin position="63"/>
        <end position="98"/>
    </location>
</feature>
<sequence>MYYTESLKQDKSPLVSTTTKETNSTVMTPKSRLDFTPRKDPQIRPLVEQDTESLQWMLPDIPPWVKNPDHDQDQHHHHILGGGNLNPDGNSLEESKSPVSLNWELQTYRSSFASKESLHEVECRGVDDQKTKAKGKSKASGSRLADVSASKEST</sequence>
<dbReference type="AlphaFoldDB" id="A0AAE0DX09"/>
<dbReference type="EMBL" id="JANJYJ010000008">
    <property type="protein sequence ID" value="KAK3194011.1"/>
    <property type="molecule type" value="Genomic_DNA"/>
</dbReference>
<feature type="region of interest" description="Disordered" evidence="1">
    <location>
        <begin position="1"/>
        <end position="38"/>
    </location>
</feature>
<protein>
    <submittedName>
        <fullName evidence="2">Uncharacterized protein</fullName>
    </submittedName>
</protein>
<evidence type="ECO:0000313" key="3">
    <source>
        <dbReference type="Proteomes" id="UP001281410"/>
    </source>
</evidence>
<evidence type="ECO:0000256" key="1">
    <source>
        <dbReference type="SAM" id="MobiDB-lite"/>
    </source>
</evidence>
<feature type="compositionally biased region" description="Basic and acidic residues" evidence="1">
    <location>
        <begin position="116"/>
        <end position="131"/>
    </location>
</feature>
<comment type="caution">
    <text evidence="2">The sequence shown here is derived from an EMBL/GenBank/DDBJ whole genome shotgun (WGS) entry which is preliminary data.</text>
</comment>
<dbReference type="Proteomes" id="UP001281410">
    <property type="component" value="Unassembled WGS sequence"/>
</dbReference>
<feature type="region of interest" description="Disordered" evidence="1">
    <location>
        <begin position="114"/>
        <end position="154"/>
    </location>
</feature>
<feature type="compositionally biased region" description="Polar residues" evidence="1">
    <location>
        <begin position="14"/>
        <end position="28"/>
    </location>
</feature>
<organism evidence="2 3">
    <name type="scientific">Dipteronia sinensis</name>
    <dbReference type="NCBI Taxonomy" id="43782"/>
    <lineage>
        <taxon>Eukaryota</taxon>
        <taxon>Viridiplantae</taxon>
        <taxon>Streptophyta</taxon>
        <taxon>Embryophyta</taxon>
        <taxon>Tracheophyta</taxon>
        <taxon>Spermatophyta</taxon>
        <taxon>Magnoliopsida</taxon>
        <taxon>eudicotyledons</taxon>
        <taxon>Gunneridae</taxon>
        <taxon>Pentapetalae</taxon>
        <taxon>rosids</taxon>
        <taxon>malvids</taxon>
        <taxon>Sapindales</taxon>
        <taxon>Sapindaceae</taxon>
        <taxon>Hippocastanoideae</taxon>
        <taxon>Acereae</taxon>
        <taxon>Dipteronia</taxon>
    </lineage>
</organism>
<keyword evidence="3" id="KW-1185">Reference proteome</keyword>
<reference evidence="2" key="1">
    <citation type="journal article" date="2023" name="Plant J.">
        <title>Genome sequences and population genomics provide insights into the demographic history, inbreeding, and mutation load of two 'living fossil' tree species of Dipteronia.</title>
        <authorList>
            <person name="Feng Y."/>
            <person name="Comes H.P."/>
            <person name="Chen J."/>
            <person name="Zhu S."/>
            <person name="Lu R."/>
            <person name="Zhang X."/>
            <person name="Li P."/>
            <person name="Qiu J."/>
            <person name="Olsen K.M."/>
            <person name="Qiu Y."/>
        </authorList>
    </citation>
    <scope>NUCLEOTIDE SEQUENCE</scope>
    <source>
        <strain evidence="2">NBL</strain>
    </source>
</reference>
<evidence type="ECO:0000313" key="2">
    <source>
        <dbReference type="EMBL" id="KAK3194011.1"/>
    </source>
</evidence>
<accession>A0AAE0DX09</accession>
<gene>
    <name evidence="2" type="ORF">Dsin_025321</name>
</gene>
<proteinExistence type="predicted"/>